<sequence length="295" mass="32658">MNIFKNTKLYSYAKINLFLNIVSKRQNGYHDIQSVMQTVNIRDEIMIKYADEGIKISCDDEAIPVDSSNTVWKAASLIMERYGLGDGVSIDIKKTIPSGAGLAGGSGNAAAVIIGMNEMFDLSMTDEEMAEIAVEIGADVPYCLVGGTCIAEGIGEELERINDFSWDNILIVKPEISISTANVYGKVEKHMFNRYDMGEIVNRISGMEYREALSFTGNILEDIVEEIHPEIKEIKNAMTGFNALLSMMTGSGSAVVGFFENEWDLDKCAEALKKRYDKIYKTKTVKKGVELCMTS</sequence>
<dbReference type="AlphaFoldDB" id="A0A1M6J163"/>
<evidence type="ECO:0000313" key="13">
    <source>
        <dbReference type="Proteomes" id="UP000184052"/>
    </source>
</evidence>
<gene>
    <name evidence="9" type="primary">ispE</name>
    <name evidence="12" type="ORF">SAMN02745751_02487</name>
</gene>
<dbReference type="InterPro" id="IPR006204">
    <property type="entry name" value="GHMP_kinase_N_dom"/>
</dbReference>
<dbReference type="NCBIfam" id="TIGR00154">
    <property type="entry name" value="ispE"/>
    <property type="match status" value="1"/>
</dbReference>
<dbReference type="InterPro" id="IPR014721">
    <property type="entry name" value="Ribsml_uS5_D2-typ_fold_subgr"/>
</dbReference>
<evidence type="ECO:0000256" key="8">
    <source>
        <dbReference type="ARBA" id="ARBA00032554"/>
    </source>
</evidence>
<feature type="active site" evidence="9">
    <location>
        <position position="14"/>
    </location>
</feature>
<dbReference type="SUPFAM" id="SSF55060">
    <property type="entry name" value="GHMP Kinase, C-terminal domain"/>
    <property type="match status" value="1"/>
</dbReference>
<dbReference type="GO" id="GO:0050515">
    <property type="term" value="F:4-(cytidine 5'-diphospho)-2-C-methyl-D-erythritol kinase activity"/>
    <property type="evidence" value="ECO:0007669"/>
    <property type="project" value="UniProtKB-UniRule"/>
</dbReference>
<proteinExistence type="inferred from homology"/>
<dbReference type="SUPFAM" id="SSF54211">
    <property type="entry name" value="Ribosomal protein S5 domain 2-like"/>
    <property type="match status" value="1"/>
</dbReference>
<evidence type="ECO:0000256" key="6">
    <source>
        <dbReference type="ARBA" id="ARBA00022777"/>
    </source>
</evidence>
<evidence type="ECO:0000256" key="9">
    <source>
        <dbReference type="HAMAP-Rule" id="MF_00061"/>
    </source>
</evidence>
<evidence type="ECO:0000256" key="7">
    <source>
        <dbReference type="ARBA" id="ARBA00022840"/>
    </source>
</evidence>
<dbReference type="PANTHER" id="PTHR43527">
    <property type="entry name" value="4-DIPHOSPHOCYTIDYL-2-C-METHYL-D-ERYTHRITOL KINASE, CHLOROPLASTIC"/>
    <property type="match status" value="1"/>
</dbReference>
<protein>
    <recommendedName>
        <fullName evidence="3 9">4-diphosphocytidyl-2-C-methyl-D-erythritol kinase</fullName>
        <shortName evidence="9">CMK</shortName>
        <ecNumber evidence="2 9">2.7.1.148</ecNumber>
    </recommendedName>
    <alternativeName>
        <fullName evidence="8 9">4-(cytidine-5'-diphospho)-2-C-methyl-D-erythritol kinase</fullName>
    </alternativeName>
</protein>
<dbReference type="GO" id="GO:0019288">
    <property type="term" value="P:isopentenyl diphosphate biosynthetic process, methylerythritol 4-phosphate pathway"/>
    <property type="evidence" value="ECO:0007669"/>
    <property type="project" value="UniProtKB-UniRule"/>
</dbReference>
<keyword evidence="7 9" id="KW-0067">ATP-binding</keyword>
<comment type="function">
    <text evidence="9">Catalyzes the phosphorylation of the position 2 hydroxy group of 4-diphosphocytidyl-2C-methyl-D-erythritol.</text>
</comment>
<feature type="active site" evidence="9">
    <location>
        <position position="139"/>
    </location>
</feature>
<dbReference type="Gene3D" id="3.30.70.890">
    <property type="entry name" value="GHMP kinase, C-terminal domain"/>
    <property type="match status" value="1"/>
</dbReference>
<dbReference type="Proteomes" id="UP000184052">
    <property type="component" value="Unassembled WGS sequence"/>
</dbReference>
<dbReference type="Pfam" id="PF00288">
    <property type="entry name" value="GHMP_kinases_N"/>
    <property type="match status" value="1"/>
</dbReference>
<keyword evidence="9" id="KW-0414">Isoprene biosynthesis</keyword>
<evidence type="ECO:0000259" key="11">
    <source>
        <dbReference type="Pfam" id="PF08544"/>
    </source>
</evidence>
<evidence type="ECO:0000256" key="4">
    <source>
        <dbReference type="ARBA" id="ARBA00022679"/>
    </source>
</evidence>
<keyword evidence="4 9" id="KW-0808">Transferase</keyword>
<dbReference type="Gene3D" id="3.30.230.10">
    <property type="match status" value="1"/>
</dbReference>
<keyword evidence="5 9" id="KW-0547">Nucleotide-binding</keyword>
<evidence type="ECO:0000259" key="10">
    <source>
        <dbReference type="Pfam" id="PF00288"/>
    </source>
</evidence>
<accession>A0A1M6J163</accession>
<dbReference type="Pfam" id="PF08544">
    <property type="entry name" value="GHMP_kinases_C"/>
    <property type="match status" value="1"/>
</dbReference>
<keyword evidence="13" id="KW-1185">Reference proteome</keyword>
<evidence type="ECO:0000256" key="1">
    <source>
        <dbReference type="ARBA" id="ARBA00009684"/>
    </source>
</evidence>
<dbReference type="HAMAP" id="MF_00061">
    <property type="entry name" value="IspE"/>
    <property type="match status" value="1"/>
</dbReference>
<dbReference type="GO" id="GO:0016114">
    <property type="term" value="P:terpenoid biosynthetic process"/>
    <property type="evidence" value="ECO:0007669"/>
    <property type="project" value="UniProtKB-UniRule"/>
</dbReference>
<dbReference type="EC" id="2.7.1.148" evidence="2 9"/>
<dbReference type="STRING" id="1121476.SAMN02745751_02487"/>
<keyword evidence="6 9" id="KW-0418">Kinase</keyword>
<comment type="pathway">
    <text evidence="9">Isoprenoid biosynthesis; isopentenyl diphosphate biosynthesis via DXP pathway; isopentenyl diphosphate from 1-deoxy-D-xylulose 5-phosphate: step 3/6.</text>
</comment>
<dbReference type="UniPathway" id="UPA00056">
    <property type="reaction ID" value="UER00094"/>
</dbReference>
<evidence type="ECO:0000256" key="5">
    <source>
        <dbReference type="ARBA" id="ARBA00022741"/>
    </source>
</evidence>
<dbReference type="InterPro" id="IPR013750">
    <property type="entry name" value="GHMP_kinase_C_dom"/>
</dbReference>
<evidence type="ECO:0000256" key="2">
    <source>
        <dbReference type="ARBA" id="ARBA00012052"/>
    </source>
</evidence>
<reference evidence="12 13" key="1">
    <citation type="submission" date="2016-11" db="EMBL/GenBank/DDBJ databases">
        <authorList>
            <person name="Jaros S."/>
            <person name="Januszkiewicz K."/>
            <person name="Wedrychowicz H."/>
        </authorList>
    </citation>
    <scope>NUCLEOTIDE SEQUENCE [LARGE SCALE GENOMIC DNA]</scope>
    <source>
        <strain evidence="12 13">DSM 17477</strain>
    </source>
</reference>
<comment type="catalytic activity">
    <reaction evidence="9">
        <text>4-CDP-2-C-methyl-D-erythritol + ATP = 4-CDP-2-C-methyl-D-erythritol 2-phosphate + ADP + H(+)</text>
        <dbReference type="Rhea" id="RHEA:18437"/>
        <dbReference type="ChEBI" id="CHEBI:15378"/>
        <dbReference type="ChEBI" id="CHEBI:30616"/>
        <dbReference type="ChEBI" id="CHEBI:57823"/>
        <dbReference type="ChEBI" id="CHEBI:57919"/>
        <dbReference type="ChEBI" id="CHEBI:456216"/>
        <dbReference type="EC" id="2.7.1.148"/>
    </reaction>
</comment>
<evidence type="ECO:0000313" key="12">
    <source>
        <dbReference type="EMBL" id="SHJ40430.1"/>
    </source>
</evidence>
<feature type="domain" description="GHMP kinase N-terminal" evidence="10">
    <location>
        <begin position="69"/>
        <end position="147"/>
    </location>
</feature>
<dbReference type="InterPro" id="IPR020568">
    <property type="entry name" value="Ribosomal_Su5_D2-typ_SF"/>
</dbReference>
<dbReference type="GO" id="GO:0005524">
    <property type="term" value="F:ATP binding"/>
    <property type="evidence" value="ECO:0007669"/>
    <property type="project" value="UniProtKB-UniRule"/>
</dbReference>
<dbReference type="RefSeq" id="WP_175548561.1">
    <property type="nucleotide sequence ID" value="NZ_FQZL01000019.1"/>
</dbReference>
<feature type="binding site" evidence="9">
    <location>
        <begin position="97"/>
        <end position="107"/>
    </location>
    <ligand>
        <name>ATP</name>
        <dbReference type="ChEBI" id="CHEBI:30616"/>
    </ligand>
</feature>
<feature type="domain" description="GHMP kinase C-terminal" evidence="11">
    <location>
        <begin position="217"/>
        <end position="277"/>
    </location>
</feature>
<evidence type="ECO:0000256" key="3">
    <source>
        <dbReference type="ARBA" id="ARBA00017473"/>
    </source>
</evidence>
<dbReference type="PANTHER" id="PTHR43527:SF2">
    <property type="entry name" value="4-DIPHOSPHOCYTIDYL-2-C-METHYL-D-ERYTHRITOL KINASE, CHLOROPLASTIC"/>
    <property type="match status" value="1"/>
</dbReference>
<dbReference type="InterPro" id="IPR036554">
    <property type="entry name" value="GHMP_kinase_C_sf"/>
</dbReference>
<dbReference type="EMBL" id="FQZL01000019">
    <property type="protein sequence ID" value="SHJ40430.1"/>
    <property type="molecule type" value="Genomic_DNA"/>
</dbReference>
<comment type="similarity">
    <text evidence="1 9">Belongs to the GHMP kinase family. IspE subfamily.</text>
</comment>
<name>A0A1M6J163_9FIRM</name>
<dbReference type="PIRSF" id="PIRSF010376">
    <property type="entry name" value="IspE"/>
    <property type="match status" value="1"/>
</dbReference>
<organism evidence="12 13">
    <name type="scientific">Dethiosulfatibacter aminovorans DSM 17477</name>
    <dbReference type="NCBI Taxonomy" id="1121476"/>
    <lineage>
        <taxon>Bacteria</taxon>
        <taxon>Bacillati</taxon>
        <taxon>Bacillota</taxon>
        <taxon>Tissierellia</taxon>
        <taxon>Dethiosulfatibacter</taxon>
    </lineage>
</organism>
<dbReference type="InterPro" id="IPR004424">
    <property type="entry name" value="IspE"/>
</dbReference>